<dbReference type="KEGG" id="cwo:Cwoe_1236"/>
<evidence type="ECO:0000259" key="4">
    <source>
        <dbReference type="PROSITE" id="PS50995"/>
    </source>
</evidence>
<proteinExistence type="predicted"/>
<dbReference type="GO" id="GO:0006950">
    <property type="term" value="P:response to stress"/>
    <property type="evidence" value="ECO:0007669"/>
    <property type="project" value="TreeGrafter"/>
</dbReference>
<dbReference type="PANTHER" id="PTHR33164">
    <property type="entry name" value="TRANSCRIPTIONAL REGULATOR, MARR FAMILY"/>
    <property type="match status" value="1"/>
</dbReference>
<dbReference type="STRING" id="469383.Cwoe_1236"/>
<sequence>MAVAPGSSIPAAVGEHEEFLEAWRHFSRATQRAKGRRCDAGELSLTQAMLLSGLLDGGAMTVGALADRAEVAKPTATRMLDGLERAGYVERRQSGEDRRVVLVTLTDRGDRALQTRWASFREGLERASAALTPRERDEATALLKRLADLLDEV</sequence>
<dbReference type="Pfam" id="PF01047">
    <property type="entry name" value="MarR"/>
    <property type="match status" value="1"/>
</dbReference>
<dbReference type="InterPro" id="IPR000835">
    <property type="entry name" value="HTH_MarR-typ"/>
</dbReference>
<name>D3FEJ1_CONWI</name>
<keyword evidence="1" id="KW-0805">Transcription regulation</keyword>
<dbReference type="PRINTS" id="PR00598">
    <property type="entry name" value="HTHMARR"/>
</dbReference>
<reference evidence="6" key="2">
    <citation type="submission" date="2010-01" db="EMBL/GenBank/DDBJ databases">
        <title>The complete genome of Conexibacter woesei DSM 14684.</title>
        <authorList>
            <consortium name="US DOE Joint Genome Institute (JGI-PGF)"/>
            <person name="Lucas S."/>
            <person name="Copeland A."/>
            <person name="Lapidus A."/>
            <person name="Glavina del Rio T."/>
            <person name="Dalin E."/>
            <person name="Tice H."/>
            <person name="Bruce D."/>
            <person name="Goodwin L."/>
            <person name="Pitluck S."/>
            <person name="Kyrpides N."/>
            <person name="Mavromatis K."/>
            <person name="Ivanova N."/>
            <person name="Mikhailova N."/>
            <person name="Chertkov O."/>
            <person name="Brettin T."/>
            <person name="Detter J.C."/>
            <person name="Han C."/>
            <person name="Larimer F."/>
            <person name="Land M."/>
            <person name="Hauser L."/>
            <person name="Markowitz V."/>
            <person name="Cheng J.-F."/>
            <person name="Hugenholtz P."/>
            <person name="Woyke T."/>
            <person name="Wu D."/>
            <person name="Pukall R."/>
            <person name="Steenblock K."/>
            <person name="Schneider S."/>
            <person name="Klenk H.-P."/>
            <person name="Eisen J.A."/>
        </authorList>
    </citation>
    <scope>NUCLEOTIDE SEQUENCE [LARGE SCALE GENOMIC DNA]</scope>
    <source>
        <strain evidence="6">DSM 14684 / CIP 108061 / JCM 11494 / NBRC 100937 / ID131577</strain>
    </source>
</reference>
<dbReference type="InterPro" id="IPR036388">
    <property type="entry name" value="WH-like_DNA-bd_sf"/>
</dbReference>
<evidence type="ECO:0000256" key="3">
    <source>
        <dbReference type="ARBA" id="ARBA00023163"/>
    </source>
</evidence>
<protein>
    <submittedName>
        <fullName evidence="5">Transcriptional regulator, TrmB</fullName>
    </submittedName>
</protein>
<keyword evidence="2" id="KW-0238">DNA-binding</keyword>
<evidence type="ECO:0000256" key="2">
    <source>
        <dbReference type="ARBA" id="ARBA00023125"/>
    </source>
</evidence>
<dbReference type="InterPro" id="IPR036390">
    <property type="entry name" value="WH_DNA-bd_sf"/>
</dbReference>
<organism evidence="5 6">
    <name type="scientific">Conexibacter woesei (strain DSM 14684 / CCUG 47730 / CIP 108061 / JCM 11494 / NBRC 100937 / ID131577)</name>
    <dbReference type="NCBI Taxonomy" id="469383"/>
    <lineage>
        <taxon>Bacteria</taxon>
        <taxon>Bacillati</taxon>
        <taxon>Actinomycetota</taxon>
        <taxon>Thermoleophilia</taxon>
        <taxon>Solirubrobacterales</taxon>
        <taxon>Conexibacteraceae</taxon>
        <taxon>Conexibacter</taxon>
    </lineage>
</organism>
<dbReference type="PANTHER" id="PTHR33164:SF57">
    <property type="entry name" value="MARR-FAMILY TRANSCRIPTIONAL REGULATOR"/>
    <property type="match status" value="1"/>
</dbReference>
<reference evidence="5 6" key="1">
    <citation type="journal article" date="2010" name="Stand. Genomic Sci.">
        <title>Complete genome sequence of Conexibacter woesei type strain (ID131577).</title>
        <authorList>
            <person name="Pukall R."/>
            <person name="Lapidus A."/>
            <person name="Glavina Del Rio T."/>
            <person name="Copeland A."/>
            <person name="Tice H."/>
            <person name="Cheng J.-F."/>
            <person name="Lucas S."/>
            <person name="Chen F."/>
            <person name="Nolan M."/>
            <person name="Bruce D."/>
            <person name="Goodwin L."/>
            <person name="Pitluck S."/>
            <person name="Mavromatis K."/>
            <person name="Ivanova N."/>
            <person name="Ovchinnikova G."/>
            <person name="Pati A."/>
            <person name="Chen A."/>
            <person name="Palaniappan K."/>
            <person name="Land M."/>
            <person name="Hauser L."/>
            <person name="Chang Y.-J."/>
            <person name="Jeffries C.D."/>
            <person name="Chain P."/>
            <person name="Meincke L."/>
            <person name="Sims D."/>
            <person name="Brettin T."/>
            <person name="Detter J.C."/>
            <person name="Rohde M."/>
            <person name="Goeker M."/>
            <person name="Bristow J."/>
            <person name="Eisen J.A."/>
            <person name="Markowitz V."/>
            <person name="Kyrpides N.C."/>
            <person name="Klenk H.-P."/>
            <person name="Hugenholtz P."/>
        </authorList>
    </citation>
    <scope>NUCLEOTIDE SEQUENCE [LARGE SCALE GENOMIC DNA]</scope>
    <source>
        <strain evidence="6">DSM 14684 / CIP 108061 / JCM 11494 / NBRC 100937 / ID131577</strain>
    </source>
</reference>
<dbReference type="GO" id="GO:0003700">
    <property type="term" value="F:DNA-binding transcription factor activity"/>
    <property type="evidence" value="ECO:0007669"/>
    <property type="project" value="InterPro"/>
</dbReference>
<dbReference type="EMBL" id="CP001854">
    <property type="protein sequence ID" value="ADB49665.1"/>
    <property type="molecule type" value="Genomic_DNA"/>
</dbReference>
<dbReference type="GO" id="GO:0003677">
    <property type="term" value="F:DNA binding"/>
    <property type="evidence" value="ECO:0007669"/>
    <property type="project" value="UniProtKB-KW"/>
</dbReference>
<dbReference type="Gene3D" id="1.10.10.10">
    <property type="entry name" value="Winged helix-like DNA-binding domain superfamily/Winged helix DNA-binding domain"/>
    <property type="match status" value="1"/>
</dbReference>
<evidence type="ECO:0000256" key="1">
    <source>
        <dbReference type="ARBA" id="ARBA00023015"/>
    </source>
</evidence>
<keyword evidence="3" id="KW-0804">Transcription</keyword>
<dbReference type="Proteomes" id="UP000008229">
    <property type="component" value="Chromosome"/>
</dbReference>
<evidence type="ECO:0000313" key="6">
    <source>
        <dbReference type="Proteomes" id="UP000008229"/>
    </source>
</evidence>
<keyword evidence="6" id="KW-1185">Reference proteome</keyword>
<dbReference type="AlphaFoldDB" id="D3FEJ1"/>
<dbReference type="RefSeq" id="WP_012932716.1">
    <property type="nucleotide sequence ID" value="NC_013739.1"/>
</dbReference>
<evidence type="ECO:0000313" key="5">
    <source>
        <dbReference type="EMBL" id="ADB49665.1"/>
    </source>
</evidence>
<gene>
    <name evidence="5" type="ordered locus">Cwoe_1236</name>
</gene>
<dbReference type="OrthoDB" id="5295456at2"/>
<dbReference type="SUPFAM" id="SSF46785">
    <property type="entry name" value="Winged helix' DNA-binding domain"/>
    <property type="match status" value="1"/>
</dbReference>
<accession>D3FEJ1</accession>
<dbReference type="HOGENOM" id="CLU_083287_15_1_11"/>
<dbReference type="eggNOG" id="COG1846">
    <property type="taxonomic scope" value="Bacteria"/>
</dbReference>
<dbReference type="InterPro" id="IPR039422">
    <property type="entry name" value="MarR/SlyA-like"/>
</dbReference>
<feature type="domain" description="HTH marR-type" evidence="4">
    <location>
        <begin position="16"/>
        <end position="148"/>
    </location>
</feature>
<dbReference type="PROSITE" id="PS01117">
    <property type="entry name" value="HTH_MARR_1"/>
    <property type="match status" value="1"/>
</dbReference>
<dbReference type="PROSITE" id="PS50995">
    <property type="entry name" value="HTH_MARR_2"/>
    <property type="match status" value="1"/>
</dbReference>
<dbReference type="InterPro" id="IPR023187">
    <property type="entry name" value="Tscrpt_reg_MarR-type_CS"/>
</dbReference>
<dbReference type="SMART" id="SM00347">
    <property type="entry name" value="HTH_MARR"/>
    <property type="match status" value="1"/>
</dbReference>